<sequence length="128" mass="12784">MYRCPFSPAFATISSGERASIGAFAGGATCGATGSVTGGGVDSTTLGAASGVAAGGLVASADSDSGAAELDVAAIDVLVAADVDSAALLSDWLLQPLRSRPAAATQRTSLFVFITRECYTPYRLVCPF</sequence>
<organism evidence="1 2">
    <name type="scientific">Rhodococcus erythropolis (strain PR4 / NBRC 100887)</name>
    <dbReference type="NCBI Taxonomy" id="234621"/>
    <lineage>
        <taxon>Bacteria</taxon>
        <taxon>Bacillati</taxon>
        <taxon>Actinomycetota</taxon>
        <taxon>Actinomycetes</taxon>
        <taxon>Mycobacteriales</taxon>
        <taxon>Nocardiaceae</taxon>
        <taxon>Rhodococcus</taxon>
        <taxon>Rhodococcus erythropolis group</taxon>
    </lineage>
</organism>
<gene>
    <name evidence="1" type="ordered locus">RER_00550</name>
</gene>
<evidence type="ECO:0000313" key="2">
    <source>
        <dbReference type="Proteomes" id="UP000002204"/>
    </source>
</evidence>
<accession>C0ZLJ5</accession>
<dbReference type="Proteomes" id="UP000002204">
    <property type="component" value="Chromosome"/>
</dbReference>
<dbReference type="KEGG" id="rer:RER_00550"/>
<name>C0ZLJ5_RHOE4</name>
<reference evidence="1 2" key="2">
    <citation type="journal article" date="2006" name="Environ. Microbiol.">
        <title>Sequence analysis of three plasmids harboured in Rhodococcus erythropolis strain PR4.</title>
        <authorList>
            <person name="Sekine M."/>
            <person name="Tanikawa S."/>
            <person name="Omata S."/>
            <person name="Saito M."/>
            <person name="Fujisawa T."/>
            <person name="Tsukatani N."/>
            <person name="Tajima T."/>
            <person name="Sekigawa T."/>
            <person name="Kosugi H."/>
            <person name="Matsuo Y."/>
            <person name="Nishiko R."/>
            <person name="Imamura K."/>
            <person name="Ito M."/>
            <person name="Narita H."/>
            <person name="Tago S."/>
            <person name="Fujita N."/>
            <person name="Harayama S."/>
        </authorList>
    </citation>
    <scope>NUCLEOTIDE SEQUENCE [LARGE SCALE GENOMIC DNA]</scope>
    <source>
        <strain evidence="2">PR4 / NBRC 100887</strain>
    </source>
</reference>
<reference evidence="2" key="1">
    <citation type="submission" date="2005-03" db="EMBL/GenBank/DDBJ databases">
        <title>Comparison of the complete genome sequences of Rhodococcus erythropolis PR4 and Rhodococcus opacus B4.</title>
        <authorList>
            <person name="Takarada H."/>
            <person name="Sekine M."/>
            <person name="Hosoyama A."/>
            <person name="Yamada R."/>
            <person name="Fujisawa T."/>
            <person name="Omata S."/>
            <person name="Shimizu A."/>
            <person name="Tsukatani N."/>
            <person name="Tanikawa S."/>
            <person name="Fujita N."/>
            <person name="Harayama S."/>
        </authorList>
    </citation>
    <scope>NUCLEOTIDE SEQUENCE [LARGE SCALE GENOMIC DNA]</scope>
    <source>
        <strain evidence="2">PR4 / NBRC 100887</strain>
    </source>
</reference>
<dbReference type="HOGENOM" id="CLU_1957840_0_0_11"/>
<evidence type="ECO:0000313" key="1">
    <source>
        <dbReference type="EMBL" id="BAH30763.1"/>
    </source>
</evidence>
<dbReference type="AlphaFoldDB" id="C0ZLJ5"/>
<dbReference type="EMBL" id="AP008957">
    <property type="protein sequence ID" value="BAH30763.1"/>
    <property type="molecule type" value="Genomic_DNA"/>
</dbReference>
<proteinExistence type="predicted"/>
<protein>
    <submittedName>
        <fullName evidence="1">Uncharacterized protein</fullName>
    </submittedName>
</protein>